<evidence type="ECO:0000313" key="2">
    <source>
        <dbReference type="EMBL" id="CCK32278.1"/>
    </source>
</evidence>
<keyword evidence="3" id="KW-1185">Reference proteome</keyword>
<gene>
    <name evidence="2" type="ORF">BN159_7899</name>
</gene>
<accession>K4REQ4</accession>
<protein>
    <submittedName>
        <fullName evidence="2">Uncharacterized protein</fullName>
    </submittedName>
</protein>
<name>K4REQ4_STRDJ</name>
<proteinExistence type="predicted"/>
<dbReference type="EMBL" id="HE971709">
    <property type="protein sequence ID" value="CCK32278.1"/>
    <property type="molecule type" value="Genomic_DNA"/>
</dbReference>
<dbReference type="Proteomes" id="UP000008043">
    <property type="component" value="Chromosome"/>
</dbReference>
<evidence type="ECO:0000256" key="1">
    <source>
        <dbReference type="SAM" id="MobiDB-lite"/>
    </source>
</evidence>
<reference evidence="2 3" key="1">
    <citation type="journal article" date="2012" name="J. Bacteriol.">
        <title>Genome sequence of the bacterium Streptomyces davawensis JCM 4913 and heterologous production of the unique antibiotic roseoflavin.</title>
        <authorList>
            <person name="Jankowitsch F."/>
            <person name="Schwarz J."/>
            <person name="Ruckert C."/>
            <person name="Gust B."/>
            <person name="Szczepanowski R."/>
            <person name="Blom J."/>
            <person name="Pelzer S."/>
            <person name="Kalinowski J."/>
            <person name="Mack M."/>
        </authorList>
    </citation>
    <scope>NUCLEOTIDE SEQUENCE [LARGE SCALE GENOMIC DNA]</scope>
    <source>
        <strain evidence="3">DSM 101723 / JCM 4913 / KCC S-0913 / 768</strain>
    </source>
</reference>
<dbReference type="RefSeq" id="WP_015662604.1">
    <property type="nucleotide sequence ID" value="NC_020504.1"/>
</dbReference>
<feature type="compositionally biased region" description="Basic and acidic residues" evidence="1">
    <location>
        <begin position="114"/>
        <end position="130"/>
    </location>
</feature>
<dbReference type="AlphaFoldDB" id="K4REQ4"/>
<sequence>MGKSESRQPWPTFVAFVHTADGDVVEASLTPRKGWKYTKVRLTTNLSALRTILDRLKSGEGIRVTVPDPPTPPRHIVITRSANRGALVAGSQRGKGRQTLIELVTSAVEMHQETKAGREAEEVAKRREEDQLQAAHRRHDERTPSVSLRTVSGGLPTLGRRR</sequence>
<dbReference type="HOGENOM" id="CLU_1634400_0_0_11"/>
<feature type="region of interest" description="Disordered" evidence="1">
    <location>
        <begin position="114"/>
        <end position="162"/>
    </location>
</feature>
<organism evidence="2 3">
    <name type="scientific">Streptomyces davaonensis (strain DSM 101723 / JCM 4913 / KCC S-0913 / 768)</name>
    <dbReference type="NCBI Taxonomy" id="1214101"/>
    <lineage>
        <taxon>Bacteria</taxon>
        <taxon>Bacillati</taxon>
        <taxon>Actinomycetota</taxon>
        <taxon>Actinomycetes</taxon>
        <taxon>Kitasatosporales</taxon>
        <taxon>Streptomycetaceae</taxon>
        <taxon>Streptomyces</taxon>
    </lineage>
</organism>
<dbReference type="KEGG" id="sdv:BN159_7899"/>
<evidence type="ECO:0000313" key="3">
    <source>
        <dbReference type="Proteomes" id="UP000008043"/>
    </source>
</evidence>